<evidence type="ECO:0000313" key="11">
    <source>
        <dbReference type="Proteomes" id="UP000075349"/>
    </source>
</evidence>
<feature type="chain" id="PRO_5007582813" evidence="8">
    <location>
        <begin position="23"/>
        <end position="383"/>
    </location>
</feature>
<comment type="subcellular location">
    <subcellularLocation>
        <location evidence="1">Cell envelope</location>
    </subcellularLocation>
</comment>
<dbReference type="GO" id="GO:0046872">
    <property type="term" value="F:metal ion binding"/>
    <property type="evidence" value="ECO:0007669"/>
    <property type="project" value="UniProtKB-KW"/>
</dbReference>
<dbReference type="Gene3D" id="1.10.760.10">
    <property type="entry name" value="Cytochrome c-like domain"/>
    <property type="match status" value="2"/>
</dbReference>
<feature type="domain" description="Cytochrome c" evidence="9">
    <location>
        <begin position="207"/>
        <end position="372"/>
    </location>
</feature>
<evidence type="ECO:0000256" key="7">
    <source>
        <dbReference type="PROSITE-ProRule" id="PRU00433"/>
    </source>
</evidence>
<sequence>MSKPTALWLGLVALLHAYPIAASDGSAMTKEQLGQMLFFDVNLSQNRTQSCATCHNPNHAFIDNRESELEGMVSKGDDGVSFGDRNTPTASYANKIPRITRNNAGEFKGGLFLDGRERDLAGQAGGPPLNPLEMGMPNKQAVIERLKENRVYVQGFTALFGDAIWSDTDAAYLAMTESIAAFEKTEFFSPFDSKYDRYLRDEVKLTQQESLGEALFFSQQFTNCNACHQLKAFPNSQGETFSNYEYHNLGVPVNTAVRKVNGLGTKHIDKGLLEHPRINDEAQAGKFKVPTLRNVAVTGPYMHNGVFKDLRTVVLFYDKYNNSTRTTNPETGQPWRAPEVDKNLALTEAKFQSRALTDKQVDALVAFMKTLTDQRYEHLLEEK</sequence>
<gene>
    <name evidence="10" type="ORF">AUQ44_14485</name>
</gene>
<dbReference type="InterPro" id="IPR009056">
    <property type="entry name" value="Cyt_c-like_dom"/>
</dbReference>
<keyword evidence="2 7" id="KW-0349">Heme</keyword>
<dbReference type="GO" id="GO:0030313">
    <property type="term" value="C:cell envelope"/>
    <property type="evidence" value="ECO:0007669"/>
    <property type="project" value="UniProtKB-SubCell"/>
</dbReference>
<keyword evidence="6 7" id="KW-0408">Iron</keyword>
<dbReference type="InterPro" id="IPR051395">
    <property type="entry name" value="Cytochrome_c_Peroxidase/MauG"/>
</dbReference>
<evidence type="ECO:0000256" key="8">
    <source>
        <dbReference type="SAM" id="SignalP"/>
    </source>
</evidence>
<name>A0A151JKW0_9VIBR</name>
<comment type="caution">
    <text evidence="10">The sequence shown here is derived from an EMBL/GenBank/DDBJ whole genome shotgun (WGS) entry which is preliminary data.</text>
</comment>
<dbReference type="GO" id="GO:0004130">
    <property type="term" value="F:cytochrome-c peroxidase activity"/>
    <property type="evidence" value="ECO:0007669"/>
    <property type="project" value="TreeGrafter"/>
</dbReference>
<accession>A0A151JKW0</accession>
<dbReference type="GO" id="GO:0020037">
    <property type="term" value="F:heme binding"/>
    <property type="evidence" value="ECO:0007669"/>
    <property type="project" value="InterPro"/>
</dbReference>
<evidence type="ECO:0000256" key="5">
    <source>
        <dbReference type="ARBA" id="ARBA00023002"/>
    </source>
</evidence>
<dbReference type="AlphaFoldDB" id="A0A151JKW0"/>
<dbReference type="SUPFAM" id="SSF46626">
    <property type="entry name" value="Cytochrome c"/>
    <property type="match status" value="2"/>
</dbReference>
<evidence type="ECO:0000256" key="1">
    <source>
        <dbReference type="ARBA" id="ARBA00004196"/>
    </source>
</evidence>
<keyword evidence="4 8" id="KW-0732">Signal</keyword>
<dbReference type="InterPro" id="IPR004852">
    <property type="entry name" value="Di-haem_cyt_c_peroxidsae"/>
</dbReference>
<dbReference type="PROSITE" id="PS51007">
    <property type="entry name" value="CYTC"/>
    <property type="match status" value="1"/>
</dbReference>
<evidence type="ECO:0000256" key="3">
    <source>
        <dbReference type="ARBA" id="ARBA00022723"/>
    </source>
</evidence>
<evidence type="ECO:0000256" key="2">
    <source>
        <dbReference type="ARBA" id="ARBA00022617"/>
    </source>
</evidence>
<proteinExistence type="predicted"/>
<evidence type="ECO:0000256" key="4">
    <source>
        <dbReference type="ARBA" id="ARBA00022729"/>
    </source>
</evidence>
<feature type="signal peptide" evidence="8">
    <location>
        <begin position="1"/>
        <end position="22"/>
    </location>
</feature>
<reference evidence="11" key="1">
    <citation type="submission" date="2015-12" db="EMBL/GenBank/DDBJ databases">
        <authorList>
            <person name="Tarr C.L."/>
            <person name="Gladney L.M."/>
        </authorList>
    </citation>
    <scope>NUCLEOTIDE SEQUENCE [LARGE SCALE GENOMIC DNA]</scope>
    <source>
        <strain evidence="11">2756-81</strain>
    </source>
</reference>
<keyword evidence="3 7" id="KW-0479">Metal-binding</keyword>
<dbReference type="PANTHER" id="PTHR30600">
    <property type="entry name" value="CYTOCHROME C PEROXIDASE-RELATED"/>
    <property type="match status" value="1"/>
</dbReference>
<keyword evidence="5" id="KW-0560">Oxidoreductase</keyword>
<dbReference type="EMBL" id="LOMK01000001">
    <property type="protein sequence ID" value="KYN26292.1"/>
    <property type="molecule type" value="Genomic_DNA"/>
</dbReference>
<evidence type="ECO:0000256" key="6">
    <source>
        <dbReference type="ARBA" id="ARBA00023004"/>
    </source>
</evidence>
<dbReference type="InterPro" id="IPR036909">
    <property type="entry name" value="Cyt_c-like_dom_sf"/>
</dbReference>
<evidence type="ECO:0000313" key="10">
    <source>
        <dbReference type="EMBL" id="KYN26292.1"/>
    </source>
</evidence>
<evidence type="ECO:0000259" key="9">
    <source>
        <dbReference type="PROSITE" id="PS51007"/>
    </source>
</evidence>
<dbReference type="Proteomes" id="UP000075349">
    <property type="component" value="Unassembled WGS sequence"/>
</dbReference>
<dbReference type="PANTHER" id="PTHR30600:SF10">
    <property type="entry name" value="BLL6722 PROTEIN"/>
    <property type="match status" value="1"/>
</dbReference>
<dbReference type="GO" id="GO:0009055">
    <property type="term" value="F:electron transfer activity"/>
    <property type="evidence" value="ECO:0007669"/>
    <property type="project" value="InterPro"/>
</dbReference>
<protein>
    <submittedName>
        <fullName evidence="10">Methylamine utilization protein MauG</fullName>
    </submittedName>
</protein>
<dbReference type="Pfam" id="PF03150">
    <property type="entry name" value="CCP_MauG"/>
    <property type="match status" value="1"/>
</dbReference>
<organism evidence="10 11">
    <name type="scientific">Vibrio cidicii</name>
    <dbReference type="NCBI Taxonomy" id="1763883"/>
    <lineage>
        <taxon>Bacteria</taxon>
        <taxon>Pseudomonadati</taxon>
        <taxon>Pseudomonadota</taxon>
        <taxon>Gammaproteobacteria</taxon>
        <taxon>Vibrionales</taxon>
        <taxon>Vibrionaceae</taxon>
        <taxon>Vibrio</taxon>
    </lineage>
</organism>